<dbReference type="EMBL" id="CP157940">
    <property type="protein sequence ID" value="XBS55733.1"/>
    <property type="molecule type" value="Genomic_DNA"/>
</dbReference>
<sequence>MKDFKKLMNTSEYNFLREHERLGNRIILLGLGGSYAYGTNNGDSDIDFRGITLNMPSDLIGLTEFEQYEDGKTDTVIYAFNKIVKLLLECNPNTCEILGLDEEQYLIKTKLGQELLDNTGIFLSKRAAKSFGGYASAQLRRLQNAIARDSMPQTEKERHILNSVKNALEDFQRRYASFDRGSIHLYIDKAENPELDTEIFVDAVYKHLPLRDYENMWSVMHNVVRDYDKIGKRNKKKDDNHLNKHAMHLIRLFMMAIDILEKGEINTNRSNDLDLLMKIRNGGFQREDGTFDIEFYDILADYEGRLKRAVQVSVLPDNPDMEKVEAFVEYINKRVIEGDY</sequence>
<dbReference type="AlphaFoldDB" id="A0AAU7PTP2"/>
<protein>
    <submittedName>
        <fullName evidence="1">Nucleotidyltransferase domain-containing protein</fullName>
    </submittedName>
</protein>
<accession>A0AAU7PTP2</accession>
<organism evidence="1">
    <name type="scientific">Lacrimispora sp. BS-2</name>
    <dbReference type="NCBI Taxonomy" id="3151850"/>
    <lineage>
        <taxon>Bacteria</taxon>
        <taxon>Bacillati</taxon>
        <taxon>Bacillota</taxon>
        <taxon>Clostridia</taxon>
        <taxon>Lachnospirales</taxon>
        <taxon>Lachnospiraceae</taxon>
        <taxon>Lacrimispora</taxon>
    </lineage>
</organism>
<name>A0AAU7PTP2_9FIRM</name>
<dbReference type="InterPro" id="IPR018775">
    <property type="entry name" value="RlaP"/>
</dbReference>
<dbReference type="InterPro" id="IPR043519">
    <property type="entry name" value="NT_sf"/>
</dbReference>
<reference evidence="1" key="1">
    <citation type="submission" date="2024-06" db="EMBL/GenBank/DDBJ databases">
        <title>Lacrimispora cavernae sp. nov., a novel anaerobe isolated from bat guano pile inside a cave.</title>
        <authorList>
            <person name="Miller S.L."/>
            <person name="Lu N."/>
            <person name="King J."/>
            <person name="Sankaranarayanan K."/>
            <person name="Lawson P.A."/>
        </authorList>
    </citation>
    <scope>NUCLEOTIDE SEQUENCE</scope>
    <source>
        <strain evidence="1">BS-2</strain>
    </source>
</reference>
<evidence type="ECO:0000313" key="1">
    <source>
        <dbReference type="EMBL" id="XBS55733.1"/>
    </source>
</evidence>
<dbReference type="Pfam" id="PF10127">
    <property type="entry name" value="RlaP"/>
    <property type="match status" value="1"/>
</dbReference>
<proteinExistence type="predicted"/>
<dbReference type="PANTHER" id="PTHR34817:SF1">
    <property type="entry name" value="NUCLEOTIDYLTRANSFERASE"/>
    <property type="match status" value="1"/>
</dbReference>
<gene>
    <name evidence="1" type="ORF">ABFV83_08090</name>
</gene>
<dbReference type="SUPFAM" id="SSF81301">
    <property type="entry name" value="Nucleotidyltransferase"/>
    <property type="match status" value="1"/>
</dbReference>
<dbReference type="RefSeq" id="WP_349948383.1">
    <property type="nucleotide sequence ID" value="NZ_CP157940.1"/>
</dbReference>
<dbReference type="PANTHER" id="PTHR34817">
    <property type="entry name" value="NUCLEOTIDYLTRANSFERASE"/>
    <property type="match status" value="1"/>
</dbReference>